<dbReference type="RefSeq" id="XP_062791535.1">
    <property type="nucleotide sequence ID" value="XM_062935484.1"/>
</dbReference>
<evidence type="ECO:0000313" key="2">
    <source>
        <dbReference type="Proteomes" id="UP001329825"/>
    </source>
</evidence>
<name>A0ABZ1CYS9_9TREE</name>
<keyword evidence="2" id="KW-1185">Reference proteome</keyword>
<dbReference type="InterPro" id="IPR023213">
    <property type="entry name" value="CAT-like_dom_sf"/>
</dbReference>
<evidence type="ECO:0000313" key="1">
    <source>
        <dbReference type="EMBL" id="WRT66795.1"/>
    </source>
</evidence>
<dbReference type="EMBL" id="CP141885">
    <property type="protein sequence ID" value="WRT66795.1"/>
    <property type="molecule type" value="Genomic_DNA"/>
</dbReference>
<dbReference type="Proteomes" id="UP001329825">
    <property type="component" value="Chromosome 5"/>
</dbReference>
<gene>
    <name evidence="1" type="ORF">IL334_003758</name>
</gene>
<dbReference type="SUPFAM" id="SSF52777">
    <property type="entry name" value="CoA-dependent acyltransferases"/>
    <property type="match status" value="2"/>
</dbReference>
<dbReference type="Gene3D" id="3.30.559.10">
    <property type="entry name" value="Chloramphenicol acetyltransferase-like domain"/>
    <property type="match status" value="1"/>
</dbReference>
<dbReference type="GeneID" id="87955889"/>
<dbReference type="InterPro" id="IPR052058">
    <property type="entry name" value="Alcohol_O-acetyltransferase"/>
</dbReference>
<dbReference type="Gene3D" id="3.30.559.30">
    <property type="entry name" value="Nonribosomal peptide synthetase, condensation domain"/>
    <property type="match status" value="1"/>
</dbReference>
<dbReference type="InterPro" id="IPR010828">
    <property type="entry name" value="Atf2/Sli1-like"/>
</dbReference>
<proteinExistence type="predicted"/>
<evidence type="ECO:0008006" key="3">
    <source>
        <dbReference type="Google" id="ProtNLM"/>
    </source>
</evidence>
<reference evidence="1 2" key="1">
    <citation type="submission" date="2024-01" db="EMBL/GenBank/DDBJ databases">
        <title>Comparative genomics of Cryptococcus and Kwoniella reveals pathogenesis evolution and contrasting modes of karyotype evolution via chromosome fusion or intercentromeric recombination.</title>
        <authorList>
            <person name="Coelho M.A."/>
            <person name="David-Palma M."/>
            <person name="Shea T."/>
            <person name="Bowers K."/>
            <person name="McGinley-Smith S."/>
            <person name="Mohammad A.W."/>
            <person name="Gnirke A."/>
            <person name="Yurkov A.M."/>
            <person name="Nowrousian M."/>
            <person name="Sun S."/>
            <person name="Cuomo C.A."/>
            <person name="Heitman J."/>
        </authorList>
    </citation>
    <scope>NUCLEOTIDE SEQUENCE [LARGE SCALE GENOMIC DNA]</scope>
    <source>
        <strain evidence="1">CBS 11374</strain>
    </source>
</reference>
<sequence length="468" mass="51317">MTVFDHLFLSHIINNVSRNAKARWSHARCSISSPIIVIYHASLPSGIVNLDDIKASACPLCETYPILLYGVEHSNISPSYSKTILSDPRDLVREAQTDDSLSKLVERTVQRGKEFVLATGPLFELQLHHKESHDRLVLLIDHTLCDGLGARNLFADWLNLLSGIPLPTQPEGLPARMDDTVSLHPLVPTNWNILSSYLSPIVKLFESPSPPHYPPKPSADYDSVTAKQQFSEFEIPQSDLSGLLAISKDHKVPTIHPVIHVASLFALYRASTWSNTGFYSSVPISERNEKLGHPRSTGNYVTFHFSTDHIEPSTMFWEHARSFSNTLRQPTTKSAARQALAKLGQLEVPWEDYLKEVMNDSNGPHKLSLAVSNVGVMELPQTGKLAGLVQDVYFTQSASAMGAAAVVSIMSTRGGSMSVSISSKIGSLPPGIFETFTVQLKSLLQAVARGDVKESMSSTDSIPGVPDI</sequence>
<organism evidence="1 2">
    <name type="scientific">Kwoniella shivajii</name>
    <dbReference type="NCBI Taxonomy" id="564305"/>
    <lineage>
        <taxon>Eukaryota</taxon>
        <taxon>Fungi</taxon>
        <taxon>Dikarya</taxon>
        <taxon>Basidiomycota</taxon>
        <taxon>Agaricomycotina</taxon>
        <taxon>Tremellomycetes</taxon>
        <taxon>Tremellales</taxon>
        <taxon>Cryptococcaceae</taxon>
        <taxon>Kwoniella</taxon>
    </lineage>
</organism>
<accession>A0ABZ1CYS9</accession>
<dbReference type="Pfam" id="PF07247">
    <property type="entry name" value="AATase"/>
    <property type="match status" value="1"/>
</dbReference>
<dbReference type="PANTHER" id="PTHR28037">
    <property type="entry name" value="ALCOHOL O-ACETYLTRANSFERASE 1-RELATED"/>
    <property type="match status" value="1"/>
</dbReference>
<protein>
    <recommendedName>
        <fullName evidence="3">Alcohol acetyltransferase</fullName>
    </recommendedName>
</protein>
<dbReference type="PANTHER" id="PTHR28037:SF1">
    <property type="entry name" value="ALCOHOL O-ACETYLTRANSFERASE 1-RELATED"/>
    <property type="match status" value="1"/>
</dbReference>